<keyword evidence="4 7" id="KW-0378">Hydrolase</keyword>
<keyword evidence="5" id="KW-0720">Serine protease</keyword>
<organism evidence="7">
    <name type="scientific">uncultured spirochete</name>
    <dbReference type="NCBI Taxonomy" id="156406"/>
    <lineage>
        <taxon>Bacteria</taxon>
        <taxon>Pseudomonadati</taxon>
        <taxon>Spirochaetota</taxon>
        <taxon>Spirochaetia</taxon>
        <taxon>Spirochaetales</taxon>
        <taxon>environmental samples</taxon>
    </lineage>
</organism>
<proteinExistence type="inferred from homology"/>
<dbReference type="GO" id="GO:0004176">
    <property type="term" value="F:ATP-dependent peptidase activity"/>
    <property type="evidence" value="ECO:0007669"/>
    <property type="project" value="InterPro"/>
</dbReference>
<evidence type="ECO:0000256" key="3">
    <source>
        <dbReference type="ARBA" id="ARBA00022670"/>
    </source>
</evidence>
<gene>
    <name evidence="7" type="ORF">SPIROBIBN47_410010</name>
</gene>
<dbReference type="GO" id="GO:0006515">
    <property type="term" value="P:protein quality control for misfolded or incompletely synthesized proteins"/>
    <property type="evidence" value="ECO:0007669"/>
    <property type="project" value="TreeGrafter"/>
</dbReference>
<dbReference type="Gene3D" id="3.90.226.10">
    <property type="entry name" value="2-enoyl-CoA Hydratase, Chain A, domain 1"/>
    <property type="match status" value="1"/>
</dbReference>
<reference evidence="7" key="1">
    <citation type="submission" date="2017-02" db="EMBL/GenBank/DDBJ databases">
        <authorList>
            <person name="Regsiter A."/>
            <person name="William W."/>
        </authorList>
    </citation>
    <scope>NUCLEOTIDE SEQUENCE</scope>
    <source>
        <strain evidence="7">Bib</strain>
    </source>
</reference>
<sequence>MIRSKWYAIDIAPDYAEISVFDEIGGFGVSVTDFKEQFDSIKNAKQIRLLLNSPGGAVTEGMAFYNLLASVRDKLTVEVIGLAASMASVVALAGSKLVMDEGTYLMIHNPWTITWGDADQLRKDADVLDKMRSELISIYAAHSKLSPKEIGQMMDDETWLTAQEAFDSGFADEVRETVQAAALYDVSKIGFKKIPMALKHLDFRSIKTIRDFEAFLRDAGATRAEAAAIASGGWKALQRDAEQPKSEDDGEIKEALSGLISILKGESNGL</sequence>
<dbReference type="PRINTS" id="PR00127">
    <property type="entry name" value="CLPPROTEASEP"/>
</dbReference>
<dbReference type="CDD" id="cd07016">
    <property type="entry name" value="S14_ClpP_1"/>
    <property type="match status" value="1"/>
</dbReference>
<dbReference type="AlphaFoldDB" id="A0A3P3XL63"/>
<evidence type="ECO:0000256" key="2">
    <source>
        <dbReference type="ARBA" id="ARBA00022490"/>
    </source>
</evidence>
<dbReference type="Pfam" id="PF00574">
    <property type="entry name" value="CLP_protease"/>
    <property type="match status" value="1"/>
</dbReference>
<dbReference type="SUPFAM" id="SSF52096">
    <property type="entry name" value="ClpP/crotonase"/>
    <property type="match status" value="1"/>
</dbReference>
<dbReference type="InterPro" id="IPR001907">
    <property type="entry name" value="ClpP"/>
</dbReference>
<dbReference type="GO" id="GO:0051117">
    <property type="term" value="F:ATPase binding"/>
    <property type="evidence" value="ECO:0007669"/>
    <property type="project" value="TreeGrafter"/>
</dbReference>
<evidence type="ECO:0000313" key="7">
    <source>
        <dbReference type="EMBL" id="SLM15271.1"/>
    </source>
</evidence>
<dbReference type="InterPro" id="IPR029045">
    <property type="entry name" value="ClpP/crotonase-like_dom_sf"/>
</dbReference>
<keyword evidence="3" id="KW-0645">Protease</keyword>
<evidence type="ECO:0000256" key="6">
    <source>
        <dbReference type="RuleBase" id="RU003567"/>
    </source>
</evidence>
<protein>
    <recommendedName>
        <fullName evidence="6">ATP-dependent Clp protease proteolytic subunit</fullName>
    </recommendedName>
</protein>
<keyword evidence="2" id="KW-0963">Cytoplasm</keyword>
<accession>A0A3P3XL63</accession>
<comment type="similarity">
    <text evidence="1 6">Belongs to the peptidase S14 family.</text>
</comment>
<dbReference type="GO" id="GO:0009368">
    <property type="term" value="C:endopeptidase Clp complex"/>
    <property type="evidence" value="ECO:0007669"/>
    <property type="project" value="TreeGrafter"/>
</dbReference>
<evidence type="ECO:0000256" key="5">
    <source>
        <dbReference type="ARBA" id="ARBA00022825"/>
    </source>
</evidence>
<dbReference type="PANTHER" id="PTHR10381:SF70">
    <property type="entry name" value="ATP-DEPENDENT CLP PROTEASE PROTEOLYTIC SUBUNIT"/>
    <property type="match status" value="1"/>
</dbReference>
<dbReference type="PANTHER" id="PTHR10381">
    <property type="entry name" value="ATP-DEPENDENT CLP PROTEASE PROTEOLYTIC SUBUNIT"/>
    <property type="match status" value="1"/>
</dbReference>
<dbReference type="NCBIfam" id="NF045542">
    <property type="entry name" value="Clp_rel_HeadMat"/>
    <property type="match status" value="1"/>
</dbReference>
<dbReference type="GO" id="GO:0004252">
    <property type="term" value="F:serine-type endopeptidase activity"/>
    <property type="evidence" value="ECO:0007669"/>
    <property type="project" value="InterPro"/>
</dbReference>
<dbReference type="EMBL" id="FWDM01000036">
    <property type="protein sequence ID" value="SLM15271.1"/>
    <property type="molecule type" value="Genomic_DNA"/>
</dbReference>
<dbReference type="InterPro" id="IPR023562">
    <property type="entry name" value="ClpP/TepA"/>
</dbReference>
<evidence type="ECO:0000256" key="1">
    <source>
        <dbReference type="ARBA" id="ARBA00007039"/>
    </source>
</evidence>
<name>A0A3P3XL63_9SPIR</name>
<evidence type="ECO:0000256" key="4">
    <source>
        <dbReference type="ARBA" id="ARBA00022801"/>
    </source>
</evidence>